<organism evidence="11 12">
    <name type="scientific">Candidatus Moanibacter tarae</name>
    <dbReference type="NCBI Taxonomy" id="2200854"/>
    <lineage>
        <taxon>Bacteria</taxon>
        <taxon>Pseudomonadati</taxon>
        <taxon>Verrucomicrobiota</taxon>
        <taxon>Opitutia</taxon>
        <taxon>Puniceicoccales</taxon>
        <taxon>Puniceicoccales incertae sedis</taxon>
        <taxon>Candidatus Moanibacter</taxon>
    </lineage>
</organism>
<dbReference type="InterPro" id="IPR027417">
    <property type="entry name" value="P-loop_NTPase"/>
</dbReference>
<gene>
    <name evidence="11" type="primary">sat</name>
    <name evidence="11" type="synonym">cysC</name>
    <name evidence="11" type="ORF">DF168_00807</name>
</gene>
<dbReference type="GO" id="GO:0005524">
    <property type="term" value="F:ATP binding"/>
    <property type="evidence" value="ECO:0007669"/>
    <property type="project" value="UniProtKB-KW"/>
</dbReference>
<dbReference type="NCBIfam" id="TIGR00455">
    <property type="entry name" value="apsK"/>
    <property type="match status" value="1"/>
</dbReference>
<dbReference type="NCBIfam" id="NF004040">
    <property type="entry name" value="PRK05537.1"/>
    <property type="match status" value="1"/>
</dbReference>
<dbReference type="SUPFAM" id="SSF52374">
    <property type="entry name" value="Nucleotidylyl transferase"/>
    <property type="match status" value="1"/>
</dbReference>
<dbReference type="KEGG" id="mtar:DF168_00807"/>
<dbReference type="InterPro" id="IPR015947">
    <property type="entry name" value="PUA-like_sf"/>
</dbReference>
<feature type="domain" description="ATP-sulfurylase PUA-like" evidence="10">
    <location>
        <begin position="15"/>
        <end position="173"/>
    </location>
</feature>
<proteinExistence type="predicted"/>
<dbReference type="Pfam" id="PF14306">
    <property type="entry name" value="PUA_2"/>
    <property type="match status" value="1"/>
</dbReference>
<dbReference type="SUPFAM" id="SSF88697">
    <property type="entry name" value="PUA domain-like"/>
    <property type="match status" value="1"/>
</dbReference>
<dbReference type="Pfam" id="PF01583">
    <property type="entry name" value="APS_kinase"/>
    <property type="match status" value="1"/>
</dbReference>
<dbReference type="PANTHER" id="PTHR42700:SF1">
    <property type="entry name" value="SULFATE ADENYLYLTRANSFERASE"/>
    <property type="match status" value="1"/>
</dbReference>
<dbReference type="NCBIfam" id="NF003013">
    <property type="entry name" value="PRK03846.1"/>
    <property type="match status" value="1"/>
</dbReference>
<dbReference type="AlphaFoldDB" id="A0A2Z4ADX4"/>
<evidence type="ECO:0000259" key="10">
    <source>
        <dbReference type="Pfam" id="PF14306"/>
    </source>
</evidence>
<comment type="catalytic activity">
    <reaction evidence="7">
        <text>sulfate + ATP + H(+) = adenosine 5'-phosphosulfate + diphosphate</text>
        <dbReference type="Rhea" id="RHEA:18133"/>
        <dbReference type="ChEBI" id="CHEBI:15378"/>
        <dbReference type="ChEBI" id="CHEBI:16189"/>
        <dbReference type="ChEBI" id="CHEBI:30616"/>
        <dbReference type="ChEBI" id="CHEBI:33019"/>
        <dbReference type="ChEBI" id="CHEBI:58243"/>
        <dbReference type="EC" id="2.7.7.4"/>
    </reaction>
</comment>
<comment type="catalytic activity">
    <reaction evidence="1">
        <text>adenosine 5'-phosphosulfate + ATP = 3'-phosphoadenylyl sulfate + ADP + H(+)</text>
        <dbReference type="Rhea" id="RHEA:24152"/>
        <dbReference type="ChEBI" id="CHEBI:15378"/>
        <dbReference type="ChEBI" id="CHEBI:30616"/>
        <dbReference type="ChEBI" id="CHEBI:58243"/>
        <dbReference type="ChEBI" id="CHEBI:58339"/>
        <dbReference type="ChEBI" id="CHEBI:456216"/>
        <dbReference type="EC" id="2.7.1.25"/>
    </reaction>
</comment>
<dbReference type="Gene3D" id="3.40.50.620">
    <property type="entry name" value="HUPs"/>
    <property type="match status" value="1"/>
</dbReference>
<keyword evidence="11" id="KW-0418">Kinase</keyword>
<evidence type="ECO:0000313" key="11">
    <source>
        <dbReference type="EMBL" id="AWT59615.1"/>
    </source>
</evidence>
<dbReference type="GO" id="GO:0010134">
    <property type="term" value="P:sulfate assimilation via adenylyl sulfate reduction"/>
    <property type="evidence" value="ECO:0007669"/>
    <property type="project" value="TreeGrafter"/>
</dbReference>
<dbReference type="InterPro" id="IPR050512">
    <property type="entry name" value="Sulf_AdTrans/APS_kinase"/>
</dbReference>
<keyword evidence="5" id="KW-0547">Nucleotide-binding</keyword>
<evidence type="ECO:0000256" key="1">
    <source>
        <dbReference type="ARBA" id="ARBA00001823"/>
    </source>
</evidence>
<name>A0A2Z4ADX4_9BACT</name>
<dbReference type="GO" id="GO:0004020">
    <property type="term" value="F:adenylylsulfate kinase activity"/>
    <property type="evidence" value="ECO:0007669"/>
    <property type="project" value="UniProtKB-EC"/>
</dbReference>
<keyword evidence="6" id="KW-0067">ATP-binding</keyword>
<dbReference type="Pfam" id="PF01747">
    <property type="entry name" value="ATP-sulfurylase"/>
    <property type="match status" value="1"/>
</dbReference>
<comment type="pathway">
    <text evidence="2">Sulfur metabolism; hydrogen sulfide biosynthesis; sulfite from sulfate: step 2/3.</text>
</comment>
<dbReference type="GO" id="GO:0004781">
    <property type="term" value="F:sulfate adenylyltransferase (ATP) activity"/>
    <property type="evidence" value="ECO:0007669"/>
    <property type="project" value="UniProtKB-EC"/>
</dbReference>
<dbReference type="Proteomes" id="UP000247465">
    <property type="component" value="Chromosome"/>
</dbReference>
<dbReference type="FunFam" id="3.40.50.300:FF:000802">
    <property type="entry name" value="Sulfate adenylyltransferase"/>
    <property type="match status" value="1"/>
</dbReference>
<evidence type="ECO:0000256" key="4">
    <source>
        <dbReference type="ARBA" id="ARBA00022695"/>
    </source>
</evidence>
<dbReference type="GO" id="GO:0019379">
    <property type="term" value="P:sulfate assimilation, phosphoadenylyl sulfate reduction by phosphoadenylyl-sulfate reductase (thioredoxin)"/>
    <property type="evidence" value="ECO:0007669"/>
    <property type="project" value="TreeGrafter"/>
</dbReference>
<dbReference type="InterPro" id="IPR025980">
    <property type="entry name" value="ATP-Sase_PUA-like_dom"/>
</dbReference>
<evidence type="ECO:0000256" key="6">
    <source>
        <dbReference type="ARBA" id="ARBA00022840"/>
    </source>
</evidence>
<evidence type="ECO:0000259" key="8">
    <source>
        <dbReference type="Pfam" id="PF01583"/>
    </source>
</evidence>
<dbReference type="EMBL" id="CP029803">
    <property type="protein sequence ID" value="AWT59615.1"/>
    <property type="molecule type" value="Genomic_DNA"/>
</dbReference>
<evidence type="ECO:0000256" key="7">
    <source>
        <dbReference type="ARBA" id="ARBA00049370"/>
    </source>
</evidence>
<dbReference type="PANTHER" id="PTHR42700">
    <property type="entry name" value="SULFATE ADENYLYLTRANSFERASE"/>
    <property type="match status" value="1"/>
</dbReference>
<protein>
    <submittedName>
        <fullName evidence="11">Putative bifunctional SAT/APS kinase</fullName>
    </submittedName>
</protein>
<evidence type="ECO:0000259" key="9">
    <source>
        <dbReference type="Pfam" id="PF01747"/>
    </source>
</evidence>
<dbReference type="Gene3D" id="3.10.400.10">
    <property type="entry name" value="Sulfate adenylyltransferase"/>
    <property type="match status" value="1"/>
</dbReference>
<dbReference type="InterPro" id="IPR059117">
    <property type="entry name" value="APS_kinase_dom"/>
</dbReference>
<feature type="domain" description="APS kinase" evidence="8">
    <location>
        <begin position="404"/>
        <end position="556"/>
    </location>
</feature>
<keyword evidence="3" id="KW-0808">Transferase</keyword>
<dbReference type="InterPro" id="IPR002650">
    <property type="entry name" value="Sulphate_adenylyltransferase"/>
</dbReference>
<dbReference type="InterPro" id="IPR024951">
    <property type="entry name" value="Sulfurylase_cat_dom"/>
</dbReference>
<keyword evidence="4" id="KW-0548">Nucleotidyltransferase</keyword>
<evidence type="ECO:0000256" key="2">
    <source>
        <dbReference type="ARBA" id="ARBA00004806"/>
    </source>
</evidence>
<evidence type="ECO:0000256" key="5">
    <source>
        <dbReference type="ARBA" id="ARBA00022741"/>
    </source>
</evidence>
<dbReference type="InterPro" id="IPR002891">
    <property type="entry name" value="APS"/>
</dbReference>
<dbReference type="CDD" id="cd02027">
    <property type="entry name" value="APSK"/>
    <property type="match status" value="1"/>
</dbReference>
<dbReference type="NCBIfam" id="TIGR00339">
    <property type="entry name" value="sopT"/>
    <property type="match status" value="1"/>
</dbReference>
<evidence type="ECO:0000256" key="3">
    <source>
        <dbReference type="ARBA" id="ARBA00022679"/>
    </source>
</evidence>
<sequence>MFGPLHFATMKNHLIRPHGGSLVSLIVENKHVDAIKEKSTVWHSWNLTTRQICDLELLMNGAFSPLQGFMSETEYNGVCSGMRLPDGTLWPIPITLDVNEEFASKVNTGESIALRDSEGVLIAIMHVEDKWCPDRLIEAVSVYGTDDPSHQGVKFLLTETGNWYLGGKIEGLQHPIHFDFLPLRLNPKDTRKEFNKSGWERIVAHHTSQLIHRSQYEMTLDAMRKYDANLLLHPSASLVGHGNVDHYTRIRCYKSLFVHYPQNSTRLYLIPLSNRMAGPKEALLHAIIRKNYGCSHFIVLPNHADPGNHDSDKRYYHPNAAQRLADEYKNEIGVEMVTSSNFVYIKQKNSYIPETEVKKGMQVLNITENELRKRLSNFTQLPNWFTFPEIERELIQLYPIRNKQGFTLFFTGLSGSGKSTIANAFIAKFLEKANRPVTLLDGDIVRKLLSSELGFSREHRNINIRRIGFVANEITRNGGVAVCAPIAPYESVRKQIRELIEPSGGFILIYVSTSLKVCEKRDRKGLYAKARAGIIKEFTGISDAYETPEKADLTIDSTELSPDEAASKIIIHLEDNGYI</sequence>
<dbReference type="InterPro" id="IPR014729">
    <property type="entry name" value="Rossmann-like_a/b/a_fold"/>
</dbReference>
<dbReference type="SUPFAM" id="SSF52540">
    <property type="entry name" value="P-loop containing nucleoside triphosphate hydrolases"/>
    <property type="match status" value="1"/>
</dbReference>
<evidence type="ECO:0000313" key="12">
    <source>
        <dbReference type="Proteomes" id="UP000247465"/>
    </source>
</evidence>
<dbReference type="Gene3D" id="3.40.50.300">
    <property type="entry name" value="P-loop containing nucleotide triphosphate hydrolases"/>
    <property type="match status" value="1"/>
</dbReference>
<dbReference type="GO" id="GO:0005737">
    <property type="term" value="C:cytoplasm"/>
    <property type="evidence" value="ECO:0007669"/>
    <property type="project" value="TreeGrafter"/>
</dbReference>
<feature type="domain" description="Sulphate adenylyltransferase catalytic" evidence="9">
    <location>
        <begin position="183"/>
        <end position="396"/>
    </location>
</feature>
<accession>A0A2Z4ADX4</accession>
<reference evidence="11 12" key="1">
    <citation type="submission" date="2018-06" db="EMBL/GenBank/DDBJ databases">
        <title>Draft Genome Sequence of a Novel Marine Bacterium Related to the Verrucomicrobia.</title>
        <authorList>
            <person name="Vosseberg J."/>
            <person name="Martijn J."/>
            <person name="Ettema T.J.G."/>
        </authorList>
    </citation>
    <scope>NUCLEOTIDE SEQUENCE [LARGE SCALE GENOMIC DNA]</scope>
    <source>
        <strain evidence="11">TARA_B100001123</strain>
    </source>
</reference>